<dbReference type="EMBL" id="MTHD01000002">
    <property type="protein sequence ID" value="OMG55168.1"/>
    <property type="molecule type" value="Genomic_DNA"/>
</dbReference>
<accession>A0A1R1I8R5</accession>
<dbReference type="STRING" id="418702.BJN45_08490"/>
<dbReference type="InterPro" id="IPR025508">
    <property type="entry name" value="DUF4395"/>
</dbReference>
<name>A0A1R1I8R5_9RHOO</name>
<evidence type="ECO:0000313" key="3">
    <source>
        <dbReference type="EMBL" id="OMG55168.1"/>
    </source>
</evidence>
<organism evidence="3 4">
    <name type="scientific">Azonexus hydrophilus</name>
    <dbReference type="NCBI Taxonomy" id="418702"/>
    <lineage>
        <taxon>Bacteria</taxon>
        <taxon>Pseudomonadati</taxon>
        <taxon>Pseudomonadota</taxon>
        <taxon>Betaproteobacteria</taxon>
        <taxon>Rhodocyclales</taxon>
        <taxon>Azonexaceae</taxon>
        <taxon>Azonexus</taxon>
    </lineage>
</organism>
<evidence type="ECO:0000313" key="4">
    <source>
        <dbReference type="Proteomes" id="UP000187526"/>
    </source>
</evidence>
<dbReference type="OrthoDB" id="9180726at2"/>
<evidence type="ECO:0000259" key="2">
    <source>
        <dbReference type="Pfam" id="PF14340"/>
    </source>
</evidence>
<keyword evidence="1" id="KW-0472">Membrane</keyword>
<dbReference type="RefSeq" id="WP_076093964.1">
    <property type="nucleotide sequence ID" value="NZ_MTHD01000002.1"/>
</dbReference>
<comment type="caution">
    <text evidence="3">The sequence shown here is derived from an EMBL/GenBank/DDBJ whole genome shotgun (WGS) entry which is preliminary data.</text>
</comment>
<feature type="transmembrane region" description="Helical" evidence="1">
    <location>
        <begin position="105"/>
        <end position="133"/>
    </location>
</feature>
<protein>
    <recommendedName>
        <fullName evidence="2">DUF4395 domain-containing protein</fullName>
    </recommendedName>
</protein>
<dbReference type="Proteomes" id="UP000187526">
    <property type="component" value="Unassembled WGS sequence"/>
</dbReference>
<proteinExistence type="predicted"/>
<dbReference type="Pfam" id="PF14340">
    <property type="entry name" value="DUF4395"/>
    <property type="match status" value="1"/>
</dbReference>
<sequence>MLRFDIAPVCSNAYRFHAAMSFAIAALYLFTPYQWVSILLAFGGLMRGFVSPHKCMSYKLFAGVTQKLGMPKMQNAGSKMFADKIAGIAGTAMFVTWLAGSDIGVIPATAILIFAFIDLVTGFCAACWAYGAYYKFKQA</sequence>
<keyword evidence="4" id="KW-1185">Reference proteome</keyword>
<dbReference type="AlphaFoldDB" id="A0A1R1I8R5"/>
<feature type="transmembrane region" description="Helical" evidence="1">
    <location>
        <begin position="81"/>
        <end position="99"/>
    </location>
</feature>
<keyword evidence="1" id="KW-0812">Transmembrane</keyword>
<keyword evidence="1" id="KW-1133">Transmembrane helix</keyword>
<feature type="domain" description="DUF4395" evidence="2">
    <location>
        <begin position="12"/>
        <end position="134"/>
    </location>
</feature>
<evidence type="ECO:0000256" key="1">
    <source>
        <dbReference type="SAM" id="Phobius"/>
    </source>
</evidence>
<reference evidence="3 4" key="1">
    <citation type="submission" date="2016-10" db="EMBL/GenBank/DDBJ databases">
        <title>Alkaliphiles isolated from bioreactors.</title>
        <authorList>
            <person name="Salah Z."/>
            <person name="Rout S.P."/>
            <person name="Humphreys P.N."/>
        </authorList>
    </citation>
    <scope>NUCLEOTIDE SEQUENCE [LARGE SCALE GENOMIC DNA]</scope>
    <source>
        <strain evidence="3 4">ZS02</strain>
    </source>
</reference>
<gene>
    <name evidence="3" type="ORF">BJN45_08490</name>
</gene>